<feature type="domain" description="Secretin/TonB short N-terminal" evidence="9">
    <location>
        <begin position="49"/>
        <end position="100"/>
    </location>
</feature>
<comment type="subcellular location">
    <subcellularLocation>
        <location evidence="1 7">Cell outer membrane</location>
        <topology evidence="1 7">Multi-pass membrane protein</topology>
    </subcellularLocation>
</comment>
<dbReference type="PROSITE" id="PS52016">
    <property type="entry name" value="TONB_DEPENDENT_REC_3"/>
    <property type="match status" value="1"/>
</dbReference>
<proteinExistence type="inferred from homology"/>
<sequence>MRLTFFVLLLATAQSLAFNSYSQVTKLNLNMENTTVQEVLSNIEDQSEFYFLYNSKIVEVDREVSISLKNKKIDEVLDILFDETNIRYTIVDRQIVLSAGDANSKGNAPQEKEISGKVTDNSNMPLPGVTVMVKGTTQGTVTNADGVYSVNNVPQGATLVFSFVGMEAQEIVVENQTAINVTLQVSSIGIEEVVAIGYGTERRVNVIGSVSQVTSETLENRPVSSLSNAITGQMSGVTVIQRSGKPGFNDGEIRVRGVGSFGATPSALILVDGIPGSMDEINPNDIESISVLKDASSAAIYGARSANGVILITTKKGKEGKISVSYNGYYGVSKATEFPDFATSWEYAEMFNIANGTETYSAEDIAKYKSQSDPDNYPNTDFLNETFSRNGVQTGHDISITGGQKSNRYFLSVGYLNEQGLVIHNDYERYNFRLNLESDLGEKLKLTTRVAGSTEEANEPTTTANKNTSGVEGIIQTAVRYPAVYLGQASNGDFGIGPESGGTPVSWLASKGYYTRPTTKASVNGRLDWTPVNELILSAVGGYNFTLNESRHYRASQVLNADVTLPLATLDQYKNNVVFKTMQFFAEYSKEIKGHYLKALAGYSFEDQKSENFSGSRINFPSNDYTVMSMGGVDNQEVYGNDIEWAIQSLFGRFKYHYNHKYLFEATVRHDGSSRFPENQKYGTFPSLAVGWRVTEENFFKEAAPWVSNLKLKASWGILGNQNIGNYPYQSTLATGRNYPFGSSIANGAAYRTYKDPTIHWETTETKDFGFESGFFDNKLTLNVTYFDRFTYDILYKPSSSVSSILGVGISETNTGEVKNTGWEFELGHNNTLGQFNYQINGNFSIINNEVATLGLGNVEQPNGLIGNGSNLFIGYPMQMYYGYKSDGVFISDEDITEWADQSKVTPNPEPGDIRYKDISGPDGVPDGVVDATYDRTFIGSRIPKYTFSLNLAAQYKQFDFSAFLQGVAGVKGRLEYYVGYAFMNLGSIQQWQMDGRFDPENPVQYPDYPRLEIITNSGTPNTVLSDFWTIDASYLRIKNLQVGYTLPSRILEASRIDNLRVYFSAENLYSFNNYRQGWDPEINTNGSFYPILATFTLGVNVKF</sequence>
<dbReference type="Gene3D" id="2.40.170.20">
    <property type="entry name" value="TonB-dependent receptor, beta-barrel domain"/>
    <property type="match status" value="1"/>
</dbReference>
<dbReference type="SMART" id="SM00965">
    <property type="entry name" value="STN"/>
    <property type="match status" value="1"/>
</dbReference>
<feature type="signal peptide" evidence="8">
    <location>
        <begin position="1"/>
        <end position="17"/>
    </location>
</feature>
<dbReference type="SUPFAM" id="SSF49464">
    <property type="entry name" value="Carboxypeptidase regulatory domain-like"/>
    <property type="match status" value="1"/>
</dbReference>
<dbReference type="Pfam" id="PF13715">
    <property type="entry name" value="CarbopepD_reg_2"/>
    <property type="match status" value="1"/>
</dbReference>
<dbReference type="Gene3D" id="3.55.50.30">
    <property type="match status" value="1"/>
</dbReference>
<keyword evidence="3 7" id="KW-1134">Transmembrane beta strand</keyword>
<dbReference type="InterPro" id="IPR037066">
    <property type="entry name" value="Plug_dom_sf"/>
</dbReference>
<dbReference type="NCBIfam" id="TIGR04056">
    <property type="entry name" value="OMP_RagA_SusC"/>
    <property type="match status" value="1"/>
</dbReference>
<keyword evidence="5 7" id="KW-0472">Membrane</keyword>
<keyword evidence="6 7" id="KW-0998">Cell outer membrane</keyword>
<dbReference type="AlphaFoldDB" id="A0A6I6JZN3"/>
<name>A0A6I6JZN3_9BACT</name>
<keyword evidence="4 7" id="KW-0812">Transmembrane</keyword>
<organism evidence="10 11">
    <name type="scientific">Maribellus comscasis</name>
    <dbReference type="NCBI Taxonomy" id="2681766"/>
    <lineage>
        <taxon>Bacteria</taxon>
        <taxon>Pseudomonadati</taxon>
        <taxon>Bacteroidota</taxon>
        <taxon>Bacteroidia</taxon>
        <taxon>Marinilabiliales</taxon>
        <taxon>Prolixibacteraceae</taxon>
        <taxon>Maribellus</taxon>
    </lineage>
</organism>
<protein>
    <submittedName>
        <fullName evidence="10">SusC/RagA family TonB-linked outer membrane protein</fullName>
    </submittedName>
</protein>
<evidence type="ECO:0000313" key="11">
    <source>
        <dbReference type="Proteomes" id="UP000428260"/>
    </source>
</evidence>
<dbReference type="Pfam" id="PF07660">
    <property type="entry name" value="STN"/>
    <property type="match status" value="1"/>
</dbReference>
<evidence type="ECO:0000256" key="3">
    <source>
        <dbReference type="ARBA" id="ARBA00022452"/>
    </source>
</evidence>
<dbReference type="GO" id="GO:0009279">
    <property type="term" value="C:cell outer membrane"/>
    <property type="evidence" value="ECO:0007669"/>
    <property type="project" value="UniProtKB-SubCell"/>
</dbReference>
<feature type="chain" id="PRO_5026195989" evidence="8">
    <location>
        <begin position="18"/>
        <end position="1104"/>
    </location>
</feature>
<evidence type="ECO:0000256" key="7">
    <source>
        <dbReference type="PROSITE-ProRule" id="PRU01360"/>
    </source>
</evidence>
<evidence type="ECO:0000256" key="2">
    <source>
        <dbReference type="ARBA" id="ARBA00022448"/>
    </source>
</evidence>
<evidence type="ECO:0000259" key="9">
    <source>
        <dbReference type="SMART" id="SM00965"/>
    </source>
</evidence>
<dbReference type="Gene3D" id="2.60.40.1120">
    <property type="entry name" value="Carboxypeptidase-like, regulatory domain"/>
    <property type="match status" value="1"/>
</dbReference>
<comment type="similarity">
    <text evidence="7">Belongs to the TonB-dependent receptor family.</text>
</comment>
<evidence type="ECO:0000256" key="4">
    <source>
        <dbReference type="ARBA" id="ARBA00022692"/>
    </source>
</evidence>
<gene>
    <name evidence="10" type="ORF">GM418_09255</name>
</gene>
<dbReference type="InterPro" id="IPR012910">
    <property type="entry name" value="Plug_dom"/>
</dbReference>
<dbReference type="NCBIfam" id="TIGR04057">
    <property type="entry name" value="SusC_RagA_signa"/>
    <property type="match status" value="1"/>
</dbReference>
<reference evidence="10 11" key="1">
    <citation type="submission" date="2019-11" db="EMBL/GenBank/DDBJ databases">
        <authorList>
            <person name="Zheng R.K."/>
            <person name="Sun C.M."/>
        </authorList>
    </citation>
    <scope>NUCLEOTIDE SEQUENCE [LARGE SCALE GENOMIC DNA]</scope>
    <source>
        <strain evidence="10 11">WC007</strain>
    </source>
</reference>
<keyword evidence="11" id="KW-1185">Reference proteome</keyword>
<dbReference type="InterPro" id="IPR036942">
    <property type="entry name" value="Beta-barrel_TonB_sf"/>
</dbReference>
<evidence type="ECO:0000256" key="1">
    <source>
        <dbReference type="ARBA" id="ARBA00004571"/>
    </source>
</evidence>
<dbReference type="InterPro" id="IPR011662">
    <property type="entry name" value="Secretin/TonB_short_N"/>
</dbReference>
<dbReference type="Proteomes" id="UP000428260">
    <property type="component" value="Chromosome"/>
</dbReference>
<keyword evidence="2 7" id="KW-0813">Transport</keyword>
<dbReference type="InterPro" id="IPR008969">
    <property type="entry name" value="CarboxyPept-like_regulatory"/>
</dbReference>
<evidence type="ECO:0000256" key="5">
    <source>
        <dbReference type="ARBA" id="ARBA00023136"/>
    </source>
</evidence>
<dbReference type="InterPro" id="IPR023996">
    <property type="entry name" value="TonB-dep_OMP_SusC/RagA"/>
</dbReference>
<dbReference type="KEGG" id="mcos:GM418_09255"/>
<dbReference type="InterPro" id="IPR039426">
    <property type="entry name" value="TonB-dep_rcpt-like"/>
</dbReference>
<dbReference type="FunFam" id="2.170.130.10:FF:000003">
    <property type="entry name" value="SusC/RagA family TonB-linked outer membrane protein"/>
    <property type="match status" value="1"/>
</dbReference>
<evidence type="ECO:0000256" key="6">
    <source>
        <dbReference type="ARBA" id="ARBA00023237"/>
    </source>
</evidence>
<evidence type="ECO:0000313" key="10">
    <source>
        <dbReference type="EMBL" id="QGY48081.1"/>
    </source>
</evidence>
<dbReference type="EMBL" id="CP046401">
    <property type="protein sequence ID" value="QGY48081.1"/>
    <property type="molecule type" value="Genomic_DNA"/>
</dbReference>
<dbReference type="Pfam" id="PF07715">
    <property type="entry name" value="Plug"/>
    <property type="match status" value="1"/>
</dbReference>
<dbReference type="InterPro" id="IPR023997">
    <property type="entry name" value="TonB-dep_OMP_SusC/RagA_CS"/>
</dbReference>
<dbReference type="SUPFAM" id="SSF56935">
    <property type="entry name" value="Porins"/>
    <property type="match status" value="1"/>
</dbReference>
<evidence type="ECO:0000256" key="8">
    <source>
        <dbReference type="SAM" id="SignalP"/>
    </source>
</evidence>
<accession>A0A6I6JZN3</accession>
<keyword evidence="8" id="KW-0732">Signal</keyword>
<dbReference type="FunFam" id="2.60.40.1120:FF:000003">
    <property type="entry name" value="Outer membrane protein Omp121"/>
    <property type="match status" value="1"/>
</dbReference>
<dbReference type="Gene3D" id="2.170.130.10">
    <property type="entry name" value="TonB-dependent receptor, plug domain"/>
    <property type="match status" value="1"/>
</dbReference>